<protein>
    <submittedName>
        <fullName evidence="3">Uncharacterized protein</fullName>
    </submittedName>
</protein>
<dbReference type="EMBL" id="CAADIN010000007">
    <property type="protein sequence ID" value="VFR79860.1"/>
    <property type="molecule type" value="Genomic_DNA"/>
</dbReference>
<evidence type="ECO:0000256" key="1">
    <source>
        <dbReference type="SAM" id="MobiDB-lite"/>
    </source>
</evidence>
<feature type="compositionally biased region" description="Polar residues" evidence="1">
    <location>
        <begin position="46"/>
        <end position="71"/>
    </location>
</feature>
<evidence type="ECO:0000313" key="2">
    <source>
        <dbReference type="EMBL" id="VFR38799.1"/>
    </source>
</evidence>
<sequence>MFSAVSHACPLAEKAVSCARRPSPAYTSSTSRSGGGRRPCARSGHSIKTSASWRTMSRNPASNHSRGSLNL</sequence>
<name>A0A484SA33_9ZZZZ</name>
<feature type="region of interest" description="Disordered" evidence="1">
    <location>
        <begin position="20"/>
        <end position="71"/>
    </location>
</feature>
<proteinExistence type="predicted"/>
<accession>A0A484SA33</accession>
<reference evidence="3" key="1">
    <citation type="submission" date="2019-03" db="EMBL/GenBank/DDBJ databases">
        <authorList>
            <person name="Danneels B."/>
        </authorList>
    </citation>
    <scope>NUCLEOTIDE SEQUENCE</scope>
</reference>
<dbReference type="EMBL" id="CAADIF010000002">
    <property type="protein sequence ID" value="VFR58680.1"/>
    <property type="molecule type" value="Genomic_DNA"/>
</dbReference>
<dbReference type="EMBL" id="CAADIA010000012">
    <property type="protein sequence ID" value="VFR38799.1"/>
    <property type="molecule type" value="Genomic_DNA"/>
</dbReference>
<gene>
    <name evidence="2" type="ORF">ANK1_3009</name>
    <name evidence="3" type="ORF">ANK2_3010</name>
    <name evidence="4" type="ORF">ISE2_3000</name>
</gene>
<evidence type="ECO:0000313" key="3">
    <source>
        <dbReference type="EMBL" id="VFR58680.1"/>
    </source>
</evidence>
<evidence type="ECO:0000313" key="4">
    <source>
        <dbReference type="EMBL" id="VFR79860.1"/>
    </source>
</evidence>
<dbReference type="AlphaFoldDB" id="A0A484SA33"/>
<organism evidence="3">
    <name type="scientific">plant metagenome</name>
    <dbReference type="NCBI Taxonomy" id="1297885"/>
    <lineage>
        <taxon>unclassified sequences</taxon>
        <taxon>metagenomes</taxon>
        <taxon>organismal metagenomes</taxon>
    </lineage>
</organism>